<dbReference type="FunFam" id="3.30.565.10:FF:000006">
    <property type="entry name" value="Sensor histidine kinase WalK"/>
    <property type="match status" value="1"/>
</dbReference>
<organism evidence="14 15">
    <name type="scientific">Ktedonospora formicarum</name>
    <dbReference type="NCBI Taxonomy" id="2778364"/>
    <lineage>
        <taxon>Bacteria</taxon>
        <taxon>Bacillati</taxon>
        <taxon>Chloroflexota</taxon>
        <taxon>Ktedonobacteria</taxon>
        <taxon>Ktedonobacterales</taxon>
        <taxon>Ktedonobacteraceae</taxon>
        <taxon>Ktedonospora</taxon>
    </lineage>
</organism>
<keyword evidence="6 11" id="KW-0812">Transmembrane</keyword>
<sequence length="492" mass="54640">MKRLHKLWTRIWPMGTRLQLTCWYTCILALIIVCAGTVVYKYLESSLESSFDTTLSLQAHLISSEISFTDHQLMISDRTGDIPSLAATRADPRSIPADVTNGLLVRVLDMQGHVVRESPGFRFYPLPTSILVPLSQKTINRQTLTIKSSGLEIRVYSQVLTSQGKPYAIIQVGESLAQMHSVLRNTAFVLLLLTPILLALSAVGSYWLAARAFAPIHQLTTTARDIHSRDLHQRVPLPRAHDEVYFLATTVNAMIARLEDAFTRQRRFVADASHELRTPIAAIVSKTDVALLQTLGTQDYIDIIQQINTESLRLGDLIKDLLTLARADEGRLHLIYEPVRLDLLVEAVLATATELAEARQITFQMEHVMPVEVSGDEARLMQVIINLVDNALTYTPPHGHVTLSVRYEGTQGLVIVQDTGKGIAPEHLPHIFERFYRVDSARSRDMSTGRGSGLGLAIVDWIVQAHGGRVTVESHLDQGSTFTLSLPLQPAS</sequence>
<keyword evidence="10 11" id="KW-0472">Membrane</keyword>
<accession>A0A8J3I1G9</accession>
<evidence type="ECO:0000256" key="5">
    <source>
        <dbReference type="ARBA" id="ARBA00022679"/>
    </source>
</evidence>
<dbReference type="InterPro" id="IPR050428">
    <property type="entry name" value="TCS_sensor_his_kinase"/>
</dbReference>
<dbReference type="SMART" id="SM00387">
    <property type="entry name" value="HATPase_c"/>
    <property type="match status" value="1"/>
</dbReference>
<evidence type="ECO:0000256" key="7">
    <source>
        <dbReference type="ARBA" id="ARBA00022777"/>
    </source>
</evidence>
<dbReference type="AlphaFoldDB" id="A0A8J3I1G9"/>
<keyword evidence="7 14" id="KW-0418">Kinase</keyword>
<proteinExistence type="predicted"/>
<dbReference type="Gene3D" id="1.10.287.130">
    <property type="match status" value="1"/>
</dbReference>
<dbReference type="InterPro" id="IPR003661">
    <property type="entry name" value="HisK_dim/P_dom"/>
</dbReference>
<feature type="transmembrane region" description="Helical" evidence="11">
    <location>
        <begin position="21"/>
        <end position="43"/>
    </location>
</feature>
<dbReference type="Gene3D" id="3.30.565.10">
    <property type="entry name" value="Histidine kinase-like ATPase, C-terminal domain"/>
    <property type="match status" value="1"/>
</dbReference>
<dbReference type="InterPro" id="IPR003594">
    <property type="entry name" value="HATPase_dom"/>
</dbReference>
<comment type="catalytic activity">
    <reaction evidence="1">
        <text>ATP + protein L-histidine = ADP + protein N-phospho-L-histidine.</text>
        <dbReference type="EC" id="2.7.13.3"/>
    </reaction>
</comment>
<evidence type="ECO:0000313" key="15">
    <source>
        <dbReference type="Proteomes" id="UP000612362"/>
    </source>
</evidence>
<dbReference type="FunFam" id="1.10.287.130:FF:000001">
    <property type="entry name" value="Two-component sensor histidine kinase"/>
    <property type="match status" value="1"/>
</dbReference>
<dbReference type="PANTHER" id="PTHR45436">
    <property type="entry name" value="SENSOR HISTIDINE KINASE YKOH"/>
    <property type="match status" value="1"/>
</dbReference>
<evidence type="ECO:0000256" key="4">
    <source>
        <dbReference type="ARBA" id="ARBA00022553"/>
    </source>
</evidence>
<dbReference type="CDD" id="cd06225">
    <property type="entry name" value="HAMP"/>
    <property type="match status" value="1"/>
</dbReference>
<feature type="transmembrane region" description="Helical" evidence="11">
    <location>
        <begin position="187"/>
        <end position="209"/>
    </location>
</feature>
<dbReference type="CDD" id="cd00075">
    <property type="entry name" value="HATPase"/>
    <property type="match status" value="1"/>
</dbReference>
<gene>
    <name evidence="14" type="ORF">KSX_40190</name>
</gene>
<dbReference type="Proteomes" id="UP000612362">
    <property type="component" value="Unassembled WGS sequence"/>
</dbReference>
<dbReference type="CDD" id="cd00082">
    <property type="entry name" value="HisKA"/>
    <property type="match status" value="1"/>
</dbReference>
<evidence type="ECO:0000256" key="8">
    <source>
        <dbReference type="ARBA" id="ARBA00022989"/>
    </source>
</evidence>
<feature type="domain" description="Histidine kinase" evidence="12">
    <location>
        <begin position="271"/>
        <end position="490"/>
    </location>
</feature>
<feature type="domain" description="HAMP" evidence="13">
    <location>
        <begin position="210"/>
        <end position="263"/>
    </location>
</feature>
<dbReference type="InterPro" id="IPR005467">
    <property type="entry name" value="His_kinase_dom"/>
</dbReference>
<dbReference type="InterPro" id="IPR036097">
    <property type="entry name" value="HisK_dim/P_sf"/>
</dbReference>
<dbReference type="InterPro" id="IPR036890">
    <property type="entry name" value="HATPase_C_sf"/>
</dbReference>
<dbReference type="GO" id="GO:0005886">
    <property type="term" value="C:plasma membrane"/>
    <property type="evidence" value="ECO:0007669"/>
    <property type="project" value="TreeGrafter"/>
</dbReference>
<evidence type="ECO:0000256" key="3">
    <source>
        <dbReference type="ARBA" id="ARBA00012438"/>
    </source>
</evidence>
<evidence type="ECO:0000313" key="14">
    <source>
        <dbReference type="EMBL" id="GHO45856.1"/>
    </source>
</evidence>
<dbReference type="Gene3D" id="6.10.340.10">
    <property type="match status" value="1"/>
</dbReference>
<evidence type="ECO:0000256" key="2">
    <source>
        <dbReference type="ARBA" id="ARBA00004370"/>
    </source>
</evidence>
<reference evidence="14" key="1">
    <citation type="submission" date="2020-10" db="EMBL/GenBank/DDBJ databases">
        <title>Taxonomic study of unclassified bacteria belonging to the class Ktedonobacteria.</title>
        <authorList>
            <person name="Yabe S."/>
            <person name="Wang C.M."/>
            <person name="Zheng Y."/>
            <person name="Sakai Y."/>
            <person name="Cavaletti L."/>
            <person name="Monciardini P."/>
            <person name="Donadio S."/>
        </authorList>
    </citation>
    <scope>NUCLEOTIDE SEQUENCE</scope>
    <source>
        <strain evidence="14">SOSP1-1</strain>
    </source>
</reference>
<evidence type="ECO:0000256" key="10">
    <source>
        <dbReference type="ARBA" id="ARBA00023136"/>
    </source>
</evidence>
<dbReference type="PROSITE" id="PS50109">
    <property type="entry name" value="HIS_KIN"/>
    <property type="match status" value="1"/>
</dbReference>
<name>A0A8J3I1G9_9CHLR</name>
<evidence type="ECO:0000256" key="6">
    <source>
        <dbReference type="ARBA" id="ARBA00022692"/>
    </source>
</evidence>
<dbReference type="EMBL" id="BNJF01000002">
    <property type="protein sequence ID" value="GHO45856.1"/>
    <property type="molecule type" value="Genomic_DNA"/>
</dbReference>
<keyword evidence="15" id="KW-1185">Reference proteome</keyword>
<keyword evidence="8 11" id="KW-1133">Transmembrane helix</keyword>
<dbReference type="PROSITE" id="PS50885">
    <property type="entry name" value="HAMP"/>
    <property type="match status" value="1"/>
</dbReference>
<protein>
    <recommendedName>
        <fullName evidence="3">histidine kinase</fullName>
        <ecNumber evidence="3">2.7.13.3</ecNumber>
    </recommendedName>
</protein>
<dbReference type="InterPro" id="IPR003660">
    <property type="entry name" value="HAMP_dom"/>
</dbReference>
<evidence type="ECO:0000259" key="12">
    <source>
        <dbReference type="PROSITE" id="PS50109"/>
    </source>
</evidence>
<dbReference type="SMART" id="SM00388">
    <property type="entry name" value="HisKA"/>
    <property type="match status" value="1"/>
</dbReference>
<comment type="subcellular location">
    <subcellularLocation>
        <location evidence="2">Membrane</location>
    </subcellularLocation>
</comment>
<dbReference type="SUPFAM" id="SSF47384">
    <property type="entry name" value="Homodimeric domain of signal transducing histidine kinase"/>
    <property type="match status" value="1"/>
</dbReference>
<keyword evidence="4" id="KW-0597">Phosphoprotein</keyword>
<comment type="caution">
    <text evidence="14">The sequence shown here is derived from an EMBL/GenBank/DDBJ whole genome shotgun (WGS) entry which is preliminary data.</text>
</comment>
<evidence type="ECO:0000256" key="11">
    <source>
        <dbReference type="SAM" id="Phobius"/>
    </source>
</evidence>
<evidence type="ECO:0000256" key="1">
    <source>
        <dbReference type="ARBA" id="ARBA00000085"/>
    </source>
</evidence>
<evidence type="ECO:0000259" key="13">
    <source>
        <dbReference type="PROSITE" id="PS50885"/>
    </source>
</evidence>
<dbReference type="Pfam" id="PF00512">
    <property type="entry name" value="HisKA"/>
    <property type="match status" value="1"/>
</dbReference>
<dbReference type="SUPFAM" id="SSF158472">
    <property type="entry name" value="HAMP domain-like"/>
    <property type="match status" value="1"/>
</dbReference>
<dbReference type="InterPro" id="IPR004358">
    <property type="entry name" value="Sig_transdc_His_kin-like_C"/>
</dbReference>
<dbReference type="EC" id="2.7.13.3" evidence="3"/>
<keyword evidence="5" id="KW-0808">Transferase</keyword>
<dbReference type="PANTHER" id="PTHR45436:SF5">
    <property type="entry name" value="SENSOR HISTIDINE KINASE TRCS"/>
    <property type="match status" value="1"/>
</dbReference>
<dbReference type="Pfam" id="PF02518">
    <property type="entry name" value="HATPase_c"/>
    <property type="match status" value="1"/>
</dbReference>
<evidence type="ECO:0000256" key="9">
    <source>
        <dbReference type="ARBA" id="ARBA00023012"/>
    </source>
</evidence>
<dbReference type="RefSeq" id="WP_220195280.1">
    <property type="nucleotide sequence ID" value="NZ_BNJF01000002.1"/>
</dbReference>
<dbReference type="SMART" id="SM00304">
    <property type="entry name" value="HAMP"/>
    <property type="match status" value="1"/>
</dbReference>
<dbReference type="PRINTS" id="PR00344">
    <property type="entry name" value="BCTRLSENSOR"/>
</dbReference>
<dbReference type="Pfam" id="PF00672">
    <property type="entry name" value="HAMP"/>
    <property type="match status" value="1"/>
</dbReference>
<dbReference type="SUPFAM" id="SSF55874">
    <property type="entry name" value="ATPase domain of HSP90 chaperone/DNA topoisomerase II/histidine kinase"/>
    <property type="match status" value="1"/>
</dbReference>
<dbReference type="GO" id="GO:0000155">
    <property type="term" value="F:phosphorelay sensor kinase activity"/>
    <property type="evidence" value="ECO:0007669"/>
    <property type="project" value="InterPro"/>
</dbReference>
<keyword evidence="9" id="KW-0902">Two-component regulatory system</keyword>